<dbReference type="PANTHER" id="PTHR20870">
    <property type="entry name" value="BARDET-BIEDL SYNDROME 1 PROTEIN"/>
    <property type="match status" value="1"/>
</dbReference>
<keyword evidence="1" id="KW-0472">Membrane</keyword>
<dbReference type="Pfam" id="PF14779">
    <property type="entry name" value="BBS1"/>
    <property type="match status" value="1"/>
</dbReference>
<dbReference type="GO" id="GO:0061512">
    <property type="term" value="P:protein localization to cilium"/>
    <property type="evidence" value="ECO:0007669"/>
    <property type="project" value="TreeGrafter"/>
</dbReference>
<sequence length="578" mass="64861">MTMSGRGLNSSRWLDAIWEPNARIHNVPNGMDMLDLTGDGDTKLIILDLGSSTLKDIKLRILNGANQIAEYTMVDIPSSIIGFHTENNNNKSAVLAVGSCSSILIFKNLKPHFKFCLPLIPAHPKELNIWYKTNMDAELNIFTLKDDLKILLKEIGAASISSRTLKFLSLKTEIRQNFVEQYRKLSLFKVNVITSMSTIRKDAWTEIAFSYLVVGTEGGEILILDHRGFLIVEKYIIGWPPVAVTSSGLWAGDGQIALTGRDGQIGVIERGKTLKTWEKLSAPAVAMTILSSQGVAVVTMNSSFFAFSKQGRKLWKVQLPGNPLDMVSLPLPQNGLFLLAISIAGFGVRIYDQRHHIDTIKALESVASLKYGRLGQEEHTMAMITFGGGLNIKILKRTADFRICPYFNNNFNSLNNIKFTIPKKTTLSIEQTIREKSETTHIHRTFQQGFLRLRLNISSKVQNILIVEQQFQLLPLALQCSILGFGPQYKIKIYVTCLLERYLPNKFFLVCRNANILVKPRVITLPFIAVGFHLPAIITLVIKNRIPNRIQILVCYKGQLKPLNIITITLPITEDQIE</sequence>
<feature type="domain" description="Bardet-Biedl syndrome 1 N-terminal" evidence="2">
    <location>
        <begin position="13"/>
        <end position="268"/>
    </location>
</feature>
<gene>
    <name evidence="4" type="primary">LOC105360706</name>
</gene>
<organism evidence="3 4">
    <name type="scientific">Ceratosolen solmsi marchali</name>
    <dbReference type="NCBI Taxonomy" id="326594"/>
    <lineage>
        <taxon>Eukaryota</taxon>
        <taxon>Metazoa</taxon>
        <taxon>Ecdysozoa</taxon>
        <taxon>Arthropoda</taxon>
        <taxon>Hexapoda</taxon>
        <taxon>Insecta</taxon>
        <taxon>Pterygota</taxon>
        <taxon>Neoptera</taxon>
        <taxon>Endopterygota</taxon>
        <taxon>Hymenoptera</taxon>
        <taxon>Apocrita</taxon>
        <taxon>Proctotrupomorpha</taxon>
        <taxon>Chalcidoidea</taxon>
        <taxon>Agaonidae</taxon>
        <taxon>Agaoninae</taxon>
        <taxon>Ceratosolen</taxon>
    </lineage>
</organism>
<accession>A0AAJ7DT82</accession>
<dbReference type="GeneID" id="105360706"/>
<dbReference type="InterPro" id="IPR011047">
    <property type="entry name" value="Quinoprotein_ADH-like_sf"/>
</dbReference>
<evidence type="ECO:0000259" key="2">
    <source>
        <dbReference type="Pfam" id="PF14779"/>
    </source>
</evidence>
<name>A0AAJ7DT82_9HYME</name>
<dbReference type="GO" id="GO:0005813">
    <property type="term" value="C:centrosome"/>
    <property type="evidence" value="ECO:0007669"/>
    <property type="project" value="TreeGrafter"/>
</dbReference>
<dbReference type="GO" id="GO:0034464">
    <property type="term" value="C:BBSome"/>
    <property type="evidence" value="ECO:0007669"/>
    <property type="project" value="InterPro"/>
</dbReference>
<evidence type="ECO:0000256" key="1">
    <source>
        <dbReference type="SAM" id="Phobius"/>
    </source>
</evidence>
<dbReference type="PANTHER" id="PTHR20870:SF0">
    <property type="entry name" value="BARDET-BIEDL SYNDROME 1 PROTEIN"/>
    <property type="match status" value="1"/>
</dbReference>
<dbReference type="InterPro" id="IPR032728">
    <property type="entry name" value="BBS1_N"/>
</dbReference>
<dbReference type="InterPro" id="IPR028784">
    <property type="entry name" value="BBS1"/>
</dbReference>
<dbReference type="CTD" id="582"/>
<evidence type="ECO:0000313" key="4">
    <source>
        <dbReference type="RefSeq" id="XP_011495990.1"/>
    </source>
</evidence>
<keyword evidence="1" id="KW-0812">Transmembrane</keyword>
<protein>
    <submittedName>
        <fullName evidence="4">Bardet-Biedl syndrome 1 protein</fullName>
    </submittedName>
</protein>
<dbReference type="KEGG" id="csol:105360706"/>
<dbReference type="GO" id="GO:1905515">
    <property type="term" value="P:non-motile cilium assembly"/>
    <property type="evidence" value="ECO:0007669"/>
    <property type="project" value="InterPro"/>
</dbReference>
<feature type="transmembrane region" description="Helical" evidence="1">
    <location>
        <begin position="522"/>
        <end position="542"/>
    </location>
</feature>
<dbReference type="Proteomes" id="UP000695007">
    <property type="component" value="Unplaced"/>
</dbReference>
<dbReference type="SUPFAM" id="SSF50998">
    <property type="entry name" value="Quinoprotein alcohol dehydrogenase-like"/>
    <property type="match status" value="1"/>
</dbReference>
<dbReference type="GO" id="GO:0005930">
    <property type="term" value="C:axoneme"/>
    <property type="evidence" value="ECO:0007669"/>
    <property type="project" value="TreeGrafter"/>
</dbReference>
<dbReference type="AlphaFoldDB" id="A0AAJ7DT82"/>
<keyword evidence="1" id="KW-1133">Transmembrane helix</keyword>
<dbReference type="RefSeq" id="XP_011495990.1">
    <property type="nucleotide sequence ID" value="XM_011497688.1"/>
</dbReference>
<keyword evidence="3" id="KW-1185">Reference proteome</keyword>
<evidence type="ECO:0000313" key="3">
    <source>
        <dbReference type="Proteomes" id="UP000695007"/>
    </source>
</evidence>
<proteinExistence type="predicted"/>
<reference evidence="4" key="1">
    <citation type="submission" date="2025-08" db="UniProtKB">
        <authorList>
            <consortium name="RefSeq"/>
        </authorList>
    </citation>
    <scope>IDENTIFICATION</scope>
</reference>
<dbReference type="GO" id="GO:0005119">
    <property type="term" value="F:smoothened binding"/>
    <property type="evidence" value="ECO:0007669"/>
    <property type="project" value="TreeGrafter"/>
</dbReference>
<dbReference type="GO" id="GO:0005113">
    <property type="term" value="F:patched binding"/>
    <property type="evidence" value="ECO:0007669"/>
    <property type="project" value="TreeGrafter"/>
</dbReference>